<evidence type="ECO:0000256" key="1">
    <source>
        <dbReference type="SAM" id="SignalP"/>
    </source>
</evidence>
<dbReference type="InterPro" id="IPR050490">
    <property type="entry name" value="Bact_solute-bd_prot1"/>
</dbReference>
<dbReference type="InterPro" id="IPR006059">
    <property type="entry name" value="SBP"/>
</dbReference>
<accession>A0A8J8SI73</accession>
<dbReference type="EMBL" id="CP058649">
    <property type="protein sequence ID" value="QUI24162.1"/>
    <property type="molecule type" value="Genomic_DNA"/>
</dbReference>
<dbReference type="RefSeq" id="WP_212694854.1">
    <property type="nucleotide sequence ID" value="NZ_CP058649.1"/>
</dbReference>
<dbReference type="KEGG" id="vpy:HZI73_18515"/>
<dbReference type="PANTHER" id="PTHR43649">
    <property type="entry name" value="ARABINOSE-BINDING PROTEIN-RELATED"/>
    <property type="match status" value="1"/>
</dbReference>
<dbReference type="Gene3D" id="3.40.190.10">
    <property type="entry name" value="Periplasmic binding protein-like II"/>
    <property type="match status" value="1"/>
</dbReference>
<keyword evidence="1" id="KW-0732">Signal</keyword>
<evidence type="ECO:0000313" key="3">
    <source>
        <dbReference type="EMBL" id="QUI24162.1"/>
    </source>
</evidence>
<feature type="chain" id="PRO_5038361121" evidence="1">
    <location>
        <begin position="25"/>
        <end position="515"/>
    </location>
</feature>
<protein>
    <submittedName>
        <fullName evidence="3">Extracellular solute-binding protein</fullName>
    </submittedName>
</protein>
<dbReference type="Pfam" id="PF01547">
    <property type="entry name" value="SBP_bac_1"/>
    <property type="match status" value="1"/>
</dbReference>
<dbReference type="SUPFAM" id="SSF53850">
    <property type="entry name" value="Periplasmic binding protein-like II"/>
    <property type="match status" value="1"/>
</dbReference>
<sequence>MNKKSIKSLVILLCVLCVTSCTNHQDNTHVNVNHETNIQGLDMSEEVELTFYLLGPEPSDILSVAEELNKRTRRDLNCTVKWVFLGWDKWDQKYNLALSSGENIDLIYTAKWADYQGYARRGAFMPLDEMIPKYAPISWDEMTQEQWRAAQINGKIYTVPCDWVEYDTNGIAYRADLREAFGIHKPIETVEEMEAYFDAAKKANPDMIPFNVTSLELANRVQMAAGELGFILDGAAKHFIATETYHSKKIISFLETPEFETYCQTMKRWYDKGYWSENILLNQVSGGTFFSNGETLAMDANLNKVAAYYKSFASSHPDWEIEFLPDAIIRGVVHPAPSIRNGVALSRTCKHPERALAFIDKLRYDPDYYQLTNYGIKDKHYTMDKEGFLSMVETTGDDWFGYQSMQPWGWHIDKMELPTKNEWSGFKPHTEALSNIAVPDKYDAFAFNSNPVSAEISGLSQVYMKYVLPLMVGQVDDVNEALAVAIEKANEAGLQKLIQEVQMQVNTYWQEMAYE</sequence>
<dbReference type="AlphaFoldDB" id="A0A8J8SI73"/>
<evidence type="ECO:0000313" key="4">
    <source>
        <dbReference type="Proteomes" id="UP000683246"/>
    </source>
</evidence>
<evidence type="ECO:0000259" key="2">
    <source>
        <dbReference type="Pfam" id="PF12010"/>
    </source>
</evidence>
<name>A0A8J8SI73_9FIRM</name>
<dbReference type="Proteomes" id="UP000683246">
    <property type="component" value="Chromosome"/>
</dbReference>
<keyword evidence="4" id="KW-1185">Reference proteome</keyword>
<organism evidence="3 4">
    <name type="scientific">Vallitalea pronyensis</name>
    <dbReference type="NCBI Taxonomy" id="1348613"/>
    <lineage>
        <taxon>Bacteria</taxon>
        <taxon>Bacillati</taxon>
        <taxon>Bacillota</taxon>
        <taxon>Clostridia</taxon>
        <taxon>Lachnospirales</taxon>
        <taxon>Vallitaleaceae</taxon>
        <taxon>Vallitalea</taxon>
    </lineage>
</organism>
<gene>
    <name evidence="3" type="ORF">HZI73_18515</name>
</gene>
<dbReference type="InterPro" id="IPR022627">
    <property type="entry name" value="DUF3502"/>
</dbReference>
<feature type="domain" description="DUF3502" evidence="2">
    <location>
        <begin position="443"/>
        <end position="508"/>
    </location>
</feature>
<reference evidence="3" key="1">
    <citation type="submission" date="2020-07" db="EMBL/GenBank/DDBJ databases">
        <title>Vallitalea pronyensis genome.</title>
        <authorList>
            <person name="Postec A."/>
        </authorList>
    </citation>
    <scope>NUCLEOTIDE SEQUENCE</scope>
    <source>
        <strain evidence="3">FatNI3</strain>
    </source>
</reference>
<dbReference type="PANTHER" id="PTHR43649:SF17">
    <property type="entry name" value="ABC TRANSPORTER SOLUTE BINDING PROTEIN-SUGAR TRANSPORT"/>
    <property type="match status" value="1"/>
</dbReference>
<proteinExistence type="predicted"/>
<feature type="signal peptide" evidence="1">
    <location>
        <begin position="1"/>
        <end position="24"/>
    </location>
</feature>
<dbReference type="Pfam" id="PF12010">
    <property type="entry name" value="DUF3502"/>
    <property type="match status" value="1"/>
</dbReference>